<comment type="caution">
    <text evidence="1">The sequence shown here is derived from an EMBL/GenBank/DDBJ whole genome shotgun (WGS) entry which is preliminary data.</text>
</comment>
<organism evidence="1 2">
    <name type="scientific">Phocaeicola vulgatus</name>
    <name type="common">Bacteroides vulgatus</name>
    <dbReference type="NCBI Taxonomy" id="821"/>
    <lineage>
        <taxon>Bacteria</taxon>
        <taxon>Pseudomonadati</taxon>
        <taxon>Bacteroidota</taxon>
        <taxon>Bacteroidia</taxon>
        <taxon>Bacteroidales</taxon>
        <taxon>Bacteroidaceae</taxon>
        <taxon>Phocaeicola</taxon>
    </lineage>
</organism>
<dbReference type="EMBL" id="QRXI01000055">
    <property type="protein sequence ID" value="RGT86066.1"/>
    <property type="molecule type" value="Genomic_DNA"/>
</dbReference>
<dbReference type="AlphaFoldDB" id="A0A3E4KIC6"/>
<accession>A0A3E4KIC6</accession>
<evidence type="ECO:0000313" key="1">
    <source>
        <dbReference type="EMBL" id="RGT86066.1"/>
    </source>
</evidence>
<dbReference type="RefSeq" id="WP_117697050.1">
    <property type="nucleotide sequence ID" value="NZ_QRXI01000055.1"/>
</dbReference>
<gene>
    <name evidence="1" type="ORF">DWX04_21795</name>
</gene>
<evidence type="ECO:0000313" key="2">
    <source>
        <dbReference type="Proteomes" id="UP000283833"/>
    </source>
</evidence>
<sequence length="113" mass="13067">MFTEFINRILGAERRSTASDRLEKSAVPSVIVTKDSNRPIPEKYKKDVASLRSKYGDAFKTGFCINLTLQESLSIMPRERRRVDSYRGLQSYLMKEWDITLTITSRKTKSKTL</sequence>
<proteinExistence type="predicted"/>
<name>A0A3E4KIC6_PHOVU</name>
<dbReference type="Proteomes" id="UP000283833">
    <property type="component" value="Unassembled WGS sequence"/>
</dbReference>
<protein>
    <submittedName>
        <fullName evidence="1">Uncharacterized protein</fullName>
    </submittedName>
</protein>
<reference evidence="1 2" key="1">
    <citation type="submission" date="2018-08" db="EMBL/GenBank/DDBJ databases">
        <title>A genome reference for cultivated species of the human gut microbiota.</title>
        <authorList>
            <person name="Zou Y."/>
            <person name="Xue W."/>
            <person name="Luo G."/>
        </authorList>
    </citation>
    <scope>NUCLEOTIDE SEQUENCE [LARGE SCALE GENOMIC DNA]</scope>
    <source>
        <strain evidence="1 2">AF18-14</strain>
    </source>
</reference>